<organism evidence="2 3">
    <name type="scientific">Hyphomonas polymorpha PS728</name>
    <dbReference type="NCBI Taxonomy" id="1280954"/>
    <lineage>
        <taxon>Bacteria</taxon>
        <taxon>Pseudomonadati</taxon>
        <taxon>Pseudomonadota</taxon>
        <taxon>Alphaproteobacteria</taxon>
        <taxon>Hyphomonadales</taxon>
        <taxon>Hyphomonadaceae</taxon>
        <taxon>Hyphomonas</taxon>
    </lineage>
</organism>
<reference evidence="2 3" key="1">
    <citation type="journal article" date="2014" name="Antonie Van Leeuwenhoek">
        <title>Hyphomonas beringensis sp. nov. and Hyphomonas chukchiensis sp. nov., isolated from surface seawater of the Bering Sea and Chukchi Sea.</title>
        <authorList>
            <person name="Li C."/>
            <person name="Lai Q."/>
            <person name="Li G."/>
            <person name="Dong C."/>
            <person name="Wang J."/>
            <person name="Liao Y."/>
            <person name="Shao Z."/>
        </authorList>
    </citation>
    <scope>NUCLEOTIDE SEQUENCE [LARGE SCALE GENOMIC DNA]</scope>
    <source>
        <strain evidence="2 3">PS728</strain>
    </source>
</reference>
<dbReference type="GO" id="GO:0016740">
    <property type="term" value="F:transferase activity"/>
    <property type="evidence" value="ECO:0007669"/>
    <property type="project" value="UniProtKB-KW"/>
</dbReference>
<comment type="caution">
    <text evidence="2">The sequence shown here is derived from an EMBL/GenBank/DDBJ whole genome shotgun (WGS) entry which is preliminary data.</text>
</comment>
<keyword evidence="3" id="KW-1185">Reference proteome</keyword>
<dbReference type="RefSeq" id="WP_051612310.1">
    <property type="nucleotide sequence ID" value="NZ_ARYM01000004.1"/>
</dbReference>
<dbReference type="SUPFAM" id="SSF53448">
    <property type="entry name" value="Nucleotide-diphospho-sugar transferases"/>
    <property type="match status" value="1"/>
</dbReference>
<name>A0A062VJG5_9PROT</name>
<evidence type="ECO:0000313" key="3">
    <source>
        <dbReference type="Proteomes" id="UP000027100"/>
    </source>
</evidence>
<evidence type="ECO:0000313" key="2">
    <source>
        <dbReference type="EMBL" id="KCZ99749.1"/>
    </source>
</evidence>
<keyword evidence="2" id="KW-0808">Transferase</keyword>
<dbReference type="InterPro" id="IPR029044">
    <property type="entry name" value="Nucleotide-diphossugar_trans"/>
</dbReference>
<dbReference type="STRING" id="1280954.HPO_05160"/>
<accession>A0A062VJG5</accession>
<dbReference type="InterPro" id="IPR001173">
    <property type="entry name" value="Glyco_trans_2-like"/>
</dbReference>
<evidence type="ECO:0000259" key="1">
    <source>
        <dbReference type="Pfam" id="PF00535"/>
    </source>
</evidence>
<dbReference type="PATRIC" id="fig|1280954.3.peg.1056"/>
<dbReference type="Proteomes" id="UP000027100">
    <property type="component" value="Unassembled WGS sequence"/>
</dbReference>
<dbReference type="eggNOG" id="COG1216">
    <property type="taxonomic scope" value="Bacteria"/>
</dbReference>
<dbReference type="PANTHER" id="PTHR43179:SF7">
    <property type="entry name" value="RHAMNOSYLTRANSFERASE WBBL"/>
    <property type="match status" value="1"/>
</dbReference>
<protein>
    <submittedName>
        <fullName evidence="2">Glycosyl transferase group 2 family protein</fullName>
    </submittedName>
</protein>
<sequence>MSGRAQTAALVVTYHTGPRLIECLYALKADPEISEIVIADNGNPPEVQAWLEGFITGCAGQAKLLRLDNPGFGAAVNRAARETAAERLLVINPDCVIRRGSAGQLAAALEGAAAPAIVGGRIFGIDGREQRGARRNTLTLMAALGLSRWTLENEPPPSGPVAVGAISGAFFLMRRADFEQLGGFDEGYFLHVEDVDLCRRATEAGGSVIYQPAAGALHYTSTSDVPSAFVQAQKARSLARYFRKFAKGPLERGMVELAVPFIGLALRLRS</sequence>
<dbReference type="EMBL" id="ARYM01000004">
    <property type="protein sequence ID" value="KCZ99749.1"/>
    <property type="molecule type" value="Genomic_DNA"/>
</dbReference>
<dbReference type="OrthoDB" id="9771846at2"/>
<dbReference type="Pfam" id="PF00535">
    <property type="entry name" value="Glycos_transf_2"/>
    <property type="match status" value="1"/>
</dbReference>
<dbReference type="AlphaFoldDB" id="A0A062VJG5"/>
<dbReference type="Gene3D" id="3.90.550.10">
    <property type="entry name" value="Spore Coat Polysaccharide Biosynthesis Protein SpsA, Chain A"/>
    <property type="match status" value="1"/>
</dbReference>
<feature type="domain" description="Glycosyltransferase 2-like" evidence="1">
    <location>
        <begin position="10"/>
        <end position="181"/>
    </location>
</feature>
<proteinExistence type="predicted"/>
<gene>
    <name evidence="2" type="ORF">HPO_05160</name>
</gene>
<dbReference type="PANTHER" id="PTHR43179">
    <property type="entry name" value="RHAMNOSYLTRANSFERASE WBBL"/>
    <property type="match status" value="1"/>
</dbReference>